<keyword evidence="1" id="KW-0378">Hydrolase</keyword>
<name>A0A239AV90_9BACT</name>
<dbReference type="GO" id="GO:0006310">
    <property type="term" value="P:DNA recombination"/>
    <property type="evidence" value="ECO:0007669"/>
    <property type="project" value="InterPro"/>
</dbReference>
<sequence length="152" mass="16724">MTQQAIRLYIPGTPTGQKRVQAVRRGEHAGVHKDEKQKKREDVMLAQIAAKAPGEPLTGPLELGVYAYLPIPASKPKKWQAAARAGLMRPTKKPDLSNAIKNIEDVMTMAGFWTDDKLIVGYLPGTGKYYSDNPHWLIVVQPWVPKPSGGAI</sequence>
<dbReference type="EMBL" id="FZOC01000004">
    <property type="protein sequence ID" value="SNR99251.1"/>
    <property type="molecule type" value="Genomic_DNA"/>
</dbReference>
<proteinExistence type="predicted"/>
<reference evidence="1 2" key="1">
    <citation type="submission" date="2017-06" db="EMBL/GenBank/DDBJ databases">
        <authorList>
            <person name="Kim H.J."/>
            <person name="Triplett B.A."/>
        </authorList>
    </citation>
    <scope>NUCLEOTIDE SEQUENCE [LARGE SCALE GENOMIC DNA]</scope>
    <source>
        <strain evidence="1 2">DSM 13116</strain>
    </source>
</reference>
<dbReference type="AlphaFoldDB" id="A0A239AV90"/>
<dbReference type="GO" id="GO:0004519">
    <property type="term" value="F:endonuclease activity"/>
    <property type="evidence" value="ECO:0007669"/>
    <property type="project" value="UniProtKB-KW"/>
</dbReference>
<accession>A0A239AV90</accession>
<keyword evidence="2" id="KW-1185">Reference proteome</keyword>
<dbReference type="GO" id="GO:0000287">
    <property type="term" value="F:magnesium ion binding"/>
    <property type="evidence" value="ECO:0007669"/>
    <property type="project" value="InterPro"/>
</dbReference>
<dbReference type="GO" id="GO:0006281">
    <property type="term" value="P:DNA repair"/>
    <property type="evidence" value="ECO:0007669"/>
    <property type="project" value="InterPro"/>
</dbReference>
<dbReference type="Proteomes" id="UP000198324">
    <property type="component" value="Unassembled WGS sequence"/>
</dbReference>
<dbReference type="Gene3D" id="3.30.1330.70">
    <property type="entry name" value="Holliday junction resolvase RusA"/>
    <property type="match status" value="1"/>
</dbReference>
<gene>
    <name evidence="1" type="ORF">SAMN04488503_2229</name>
</gene>
<keyword evidence="1" id="KW-0540">Nuclease</keyword>
<dbReference type="InterPro" id="IPR036614">
    <property type="entry name" value="RusA-like_sf"/>
</dbReference>
<protein>
    <submittedName>
        <fullName evidence="1">Holliday junction resolvase RusA (Prophage-encoded endonuclease)</fullName>
    </submittedName>
</protein>
<dbReference type="RefSeq" id="WP_179216988.1">
    <property type="nucleotide sequence ID" value="NZ_FZOC01000004.1"/>
</dbReference>
<dbReference type="InterPro" id="IPR008822">
    <property type="entry name" value="Endonuclease_RusA-like"/>
</dbReference>
<dbReference type="Pfam" id="PF05866">
    <property type="entry name" value="RusA"/>
    <property type="match status" value="1"/>
</dbReference>
<organism evidence="1 2">
    <name type="scientific">Humidesulfovibrio mexicanus</name>
    <dbReference type="NCBI Taxonomy" id="147047"/>
    <lineage>
        <taxon>Bacteria</taxon>
        <taxon>Pseudomonadati</taxon>
        <taxon>Thermodesulfobacteriota</taxon>
        <taxon>Desulfovibrionia</taxon>
        <taxon>Desulfovibrionales</taxon>
        <taxon>Desulfovibrionaceae</taxon>
        <taxon>Humidesulfovibrio</taxon>
    </lineage>
</organism>
<evidence type="ECO:0000313" key="2">
    <source>
        <dbReference type="Proteomes" id="UP000198324"/>
    </source>
</evidence>
<evidence type="ECO:0000313" key="1">
    <source>
        <dbReference type="EMBL" id="SNR99251.1"/>
    </source>
</evidence>
<dbReference type="SUPFAM" id="SSF103084">
    <property type="entry name" value="Holliday junction resolvase RusA"/>
    <property type="match status" value="1"/>
</dbReference>
<keyword evidence="1" id="KW-0255">Endonuclease</keyword>